<dbReference type="Gene3D" id="3.40.50.300">
    <property type="entry name" value="P-loop containing nucleotide triphosphate hydrolases"/>
    <property type="match status" value="1"/>
</dbReference>
<organism evidence="1 2">
    <name type="scientific">Dendrothele bispora (strain CBS 962.96)</name>
    <dbReference type="NCBI Taxonomy" id="1314807"/>
    <lineage>
        <taxon>Eukaryota</taxon>
        <taxon>Fungi</taxon>
        <taxon>Dikarya</taxon>
        <taxon>Basidiomycota</taxon>
        <taxon>Agaricomycotina</taxon>
        <taxon>Agaricomycetes</taxon>
        <taxon>Agaricomycetidae</taxon>
        <taxon>Agaricales</taxon>
        <taxon>Agaricales incertae sedis</taxon>
        <taxon>Dendrothele</taxon>
    </lineage>
</organism>
<reference evidence="1 2" key="1">
    <citation type="journal article" date="2019" name="Nat. Ecol. Evol.">
        <title>Megaphylogeny resolves global patterns of mushroom evolution.</title>
        <authorList>
            <person name="Varga T."/>
            <person name="Krizsan K."/>
            <person name="Foldi C."/>
            <person name="Dima B."/>
            <person name="Sanchez-Garcia M."/>
            <person name="Sanchez-Ramirez S."/>
            <person name="Szollosi G.J."/>
            <person name="Szarkandi J.G."/>
            <person name="Papp V."/>
            <person name="Albert L."/>
            <person name="Andreopoulos W."/>
            <person name="Angelini C."/>
            <person name="Antonin V."/>
            <person name="Barry K.W."/>
            <person name="Bougher N.L."/>
            <person name="Buchanan P."/>
            <person name="Buyck B."/>
            <person name="Bense V."/>
            <person name="Catcheside P."/>
            <person name="Chovatia M."/>
            <person name="Cooper J."/>
            <person name="Damon W."/>
            <person name="Desjardin D."/>
            <person name="Finy P."/>
            <person name="Geml J."/>
            <person name="Haridas S."/>
            <person name="Hughes K."/>
            <person name="Justo A."/>
            <person name="Karasinski D."/>
            <person name="Kautmanova I."/>
            <person name="Kiss B."/>
            <person name="Kocsube S."/>
            <person name="Kotiranta H."/>
            <person name="LaButti K.M."/>
            <person name="Lechner B.E."/>
            <person name="Liimatainen K."/>
            <person name="Lipzen A."/>
            <person name="Lukacs Z."/>
            <person name="Mihaltcheva S."/>
            <person name="Morgado L.N."/>
            <person name="Niskanen T."/>
            <person name="Noordeloos M.E."/>
            <person name="Ohm R.A."/>
            <person name="Ortiz-Santana B."/>
            <person name="Ovrebo C."/>
            <person name="Racz N."/>
            <person name="Riley R."/>
            <person name="Savchenko A."/>
            <person name="Shiryaev A."/>
            <person name="Soop K."/>
            <person name="Spirin V."/>
            <person name="Szebenyi C."/>
            <person name="Tomsovsky M."/>
            <person name="Tulloss R.E."/>
            <person name="Uehling J."/>
            <person name="Grigoriev I.V."/>
            <person name="Vagvolgyi C."/>
            <person name="Papp T."/>
            <person name="Martin F.M."/>
            <person name="Miettinen O."/>
            <person name="Hibbett D.S."/>
            <person name="Nagy L.G."/>
        </authorList>
    </citation>
    <scope>NUCLEOTIDE SEQUENCE [LARGE SCALE GENOMIC DNA]</scope>
    <source>
        <strain evidence="1 2">CBS 962.96</strain>
    </source>
</reference>
<proteinExistence type="predicted"/>
<sequence length="116" mass="13006">MNDFRKIRVIYNPLGELPSPIQEILAFCPQCSGVGKSSLVSSVFNIDKKITDVQHQQAGTADIEREITFSSNDCFILYDSQGFEPGSDESLSTATKFISDRCDDSKELKDRLHAIW</sequence>
<evidence type="ECO:0000313" key="1">
    <source>
        <dbReference type="EMBL" id="THV05869.1"/>
    </source>
</evidence>
<evidence type="ECO:0000313" key="2">
    <source>
        <dbReference type="Proteomes" id="UP000297245"/>
    </source>
</evidence>
<name>A0A4S8MT66_DENBC</name>
<keyword evidence="2" id="KW-1185">Reference proteome</keyword>
<evidence type="ECO:0008006" key="3">
    <source>
        <dbReference type="Google" id="ProtNLM"/>
    </source>
</evidence>
<dbReference type="AlphaFoldDB" id="A0A4S8MT66"/>
<dbReference type="EMBL" id="ML179046">
    <property type="protein sequence ID" value="THV05869.1"/>
    <property type="molecule type" value="Genomic_DNA"/>
</dbReference>
<protein>
    <recommendedName>
        <fullName evidence="3">G domain-containing protein</fullName>
    </recommendedName>
</protein>
<accession>A0A4S8MT66</accession>
<dbReference type="Proteomes" id="UP000297245">
    <property type="component" value="Unassembled WGS sequence"/>
</dbReference>
<gene>
    <name evidence="1" type="ORF">K435DRAFT_646460</name>
</gene>
<dbReference type="OrthoDB" id="391988at2759"/>
<dbReference type="InterPro" id="IPR027417">
    <property type="entry name" value="P-loop_NTPase"/>
</dbReference>